<evidence type="ECO:0000313" key="5">
    <source>
        <dbReference type="Proteomes" id="UP001597156"/>
    </source>
</evidence>
<dbReference type="InterPro" id="IPR016181">
    <property type="entry name" value="Acyl_CoA_acyltransferase"/>
</dbReference>
<dbReference type="RefSeq" id="WP_121977214.1">
    <property type="nucleotide sequence ID" value="NZ_JBHTLH010000043.1"/>
</dbReference>
<dbReference type="InterPro" id="IPR000182">
    <property type="entry name" value="GNAT_dom"/>
</dbReference>
<evidence type="ECO:0000256" key="2">
    <source>
        <dbReference type="ARBA" id="ARBA00023315"/>
    </source>
</evidence>
<gene>
    <name evidence="4" type="ORF">ACFQ22_12840</name>
</gene>
<reference evidence="5" key="1">
    <citation type="journal article" date="2019" name="Int. J. Syst. Evol. Microbiol.">
        <title>The Global Catalogue of Microorganisms (GCM) 10K type strain sequencing project: providing services to taxonomists for standard genome sequencing and annotation.</title>
        <authorList>
            <consortium name="The Broad Institute Genomics Platform"/>
            <consortium name="The Broad Institute Genome Sequencing Center for Infectious Disease"/>
            <person name="Wu L."/>
            <person name="Ma J."/>
        </authorList>
    </citation>
    <scope>NUCLEOTIDE SEQUENCE [LARGE SCALE GENOMIC DNA]</scope>
    <source>
        <strain evidence="5">CCUG 71848</strain>
    </source>
</reference>
<dbReference type="Pfam" id="PF00583">
    <property type="entry name" value="Acetyltransf_1"/>
    <property type="match status" value="1"/>
</dbReference>
<keyword evidence="1" id="KW-0808">Transferase</keyword>
<keyword evidence="2" id="KW-0012">Acyltransferase</keyword>
<evidence type="ECO:0000256" key="1">
    <source>
        <dbReference type="ARBA" id="ARBA00022679"/>
    </source>
</evidence>
<dbReference type="Proteomes" id="UP001597156">
    <property type="component" value="Unassembled WGS sequence"/>
</dbReference>
<evidence type="ECO:0000313" key="4">
    <source>
        <dbReference type="EMBL" id="MFD1126227.1"/>
    </source>
</evidence>
<sequence>MGTLVRECTLADVQALQEISRETFADTFGAVNTPMDLTHYLQTAYSLPKLRAELSDPEAAFFFIYRDDQLAGYLKLNFGDNQTEAYGPDSLEIQRIYIRQSFKHLGLGTHLMHKAFEVAKRLSKKRIWLGVWEKNFSAIKFYRKLGFSQIGDHVFVLGSSRQRDLIMAKDL</sequence>
<dbReference type="SUPFAM" id="SSF55729">
    <property type="entry name" value="Acyl-CoA N-acyltransferases (Nat)"/>
    <property type="match status" value="1"/>
</dbReference>
<feature type="domain" description="N-acetyltransferase" evidence="3">
    <location>
        <begin position="3"/>
        <end position="171"/>
    </location>
</feature>
<dbReference type="EMBL" id="JBHTLH010000043">
    <property type="protein sequence ID" value="MFD1126227.1"/>
    <property type="molecule type" value="Genomic_DNA"/>
</dbReference>
<dbReference type="PROSITE" id="PS51186">
    <property type="entry name" value="GNAT"/>
    <property type="match status" value="1"/>
</dbReference>
<dbReference type="CDD" id="cd04301">
    <property type="entry name" value="NAT_SF"/>
    <property type="match status" value="1"/>
</dbReference>
<protein>
    <submittedName>
        <fullName evidence="4">GNAT family N-acetyltransferase</fullName>
    </submittedName>
</protein>
<dbReference type="PANTHER" id="PTHR42919">
    <property type="entry name" value="N-ALPHA-ACETYLTRANSFERASE"/>
    <property type="match status" value="1"/>
</dbReference>
<dbReference type="PANTHER" id="PTHR42919:SF8">
    <property type="entry name" value="N-ALPHA-ACETYLTRANSFERASE 50"/>
    <property type="match status" value="1"/>
</dbReference>
<keyword evidence="5" id="KW-1185">Reference proteome</keyword>
<dbReference type="InterPro" id="IPR051556">
    <property type="entry name" value="N-term/lysine_N-AcTrnsfr"/>
</dbReference>
<comment type="caution">
    <text evidence="4">The sequence shown here is derived from an EMBL/GenBank/DDBJ whole genome shotgun (WGS) entry which is preliminary data.</text>
</comment>
<accession>A0ABW3PR88</accession>
<dbReference type="Gene3D" id="3.40.630.30">
    <property type="match status" value="1"/>
</dbReference>
<organism evidence="4 5">
    <name type="scientific">Lentilactobacillus raoultii</name>
    <dbReference type="NCBI Taxonomy" id="1987503"/>
    <lineage>
        <taxon>Bacteria</taxon>
        <taxon>Bacillati</taxon>
        <taxon>Bacillota</taxon>
        <taxon>Bacilli</taxon>
        <taxon>Lactobacillales</taxon>
        <taxon>Lactobacillaceae</taxon>
        <taxon>Lentilactobacillus</taxon>
    </lineage>
</organism>
<evidence type="ECO:0000259" key="3">
    <source>
        <dbReference type="PROSITE" id="PS51186"/>
    </source>
</evidence>
<proteinExistence type="predicted"/>
<name>A0ABW3PR88_9LACO</name>